<dbReference type="RefSeq" id="WP_307633609.1">
    <property type="nucleotide sequence ID" value="NZ_JAPHEH010000001.1"/>
</dbReference>
<name>A0A9X4MHW2_9BACT</name>
<keyword evidence="3" id="KW-1185">Reference proteome</keyword>
<organism evidence="2 3">
    <name type="scientific">Thiovibrio frasassiensis</name>
    <dbReference type="NCBI Taxonomy" id="2984131"/>
    <lineage>
        <taxon>Bacteria</taxon>
        <taxon>Pseudomonadati</taxon>
        <taxon>Thermodesulfobacteriota</taxon>
        <taxon>Desulfobulbia</taxon>
        <taxon>Desulfobulbales</taxon>
        <taxon>Thiovibrionaceae</taxon>
        <taxon>Thiovibrio</taxon>
    </lineage>
</organism>
<reference evidence="2" key="2">
    <citation type="submission" date="2022-10" db="EMBL/GenBank/DDBJ databases">
        <authorList>
            <person name="Aronson H.S."/>
        </authorList>
    </citation>
    <scope>NUCLEOTIDE SEQUENCE</scope>
    <source>
        <strain evidence="2">RS19-109</strain>
    </source>
</reference>
<gene>
    <name evidence="2" type="ORF">OLX77_10820</name>
</gene>
<proteinExistence type="predicted"/>
<evidence type="ECO:0000313" key="2">
    <source>
        <dbReference type="EMBL" id="MDG4476643.1"/>
    </source>
</evidence>
<evidence type="ECO:0000259" key="1">
    <source>
        <dbReference type="PROSITE" id="PS50042"/>
    </source>
</evidence>
<sequence length="167" mass="18782">MHESPYLEGRGFLVDKLLRLPFLGSLSEKYIKQILRLSKIRTFEHGEIITPEGAYDPWVYILFSGGVRIVKKGKEIARIEEIGAAFGELAAIDGKARSASVEAIGATVCLAIDASFMNEATEPLEQALFVSVLYRLFAEVIAQRLRDSNVELIRLRSELDRLQRSQR</sequence>
<dbReference type="Gene3D" id="2.60.120.10">
    <property type="entry name" value="Jelly Rolls"/>
    <property type="match status" value="1"/>
</dbReference>
<dbReference type="PROSITE" id="PS50042">
    <property type="entry name" value="CNMP_BINDING_3"/>
    <property type="match status" value="1"/>
</dbReference>
<dbReference type="InterPro" id="IPR014710">
    <property type="entry name" value="RmlC-like_jellyroll"/>
</dbReference>
<feature type="domain" description="Cyclic nucleotide-binding" evidence="1">
    <location>
        <begin position="22"/>
        <end position="113"/>
    </location>
</feature>
<evidence type="ECO:0000313" key="3">
    <source>
        <dbReference type="Proteomes" id="UP001154240"/>
    </source>
</evidence>
<dbReference type="Proteomes" id="UP001154240">
    <property type="component" value="Unassembled WGS sequence"/>
</dbReference>
<accession>A0A9X4MHW2</accession>
<comment type="caution">
    <text evidence="2">The sequence shown here is derived from an EMBL/GenBank/DDBJ whole genome shotgun (WGS) entry which is preliminary data.</text>
</comment>
<protein>
    <submittedName>
        <fullName evidence="2">Cyclic nucleotide-binding domain-containing protein</fullName>
    </submittedName>
</protein>
<dbReference type="CDD" id="cd00038">
    <property type="entry name" value="CAP_ED"/>
    <property type="match status" value="1"/>
</dbReference>
<dbReference type="EMBL" id="JAPHEH010000001">
    <property type="protein sequence ID" value="MDG4476643.1"/>
    <property type="molecule type" value="Genomic_DNA"/>
</dbReference>
<dbReference type="SMART" id="SM00100">
    <property type="entry name" value="cNMP"/>
    <property type="match status" value="1"/>
</dbReference>
<dbReference type="PANTHER" id="PTHR47823">
    <property type="entry name" value="ION_TRANS DOMAIN-CONTAINING PROTEIN"/>
    <property type="match status" value="1"/>
</dbReference>
<dbReference type="Pfam" id="PF00027">
    <property type="entry name" value="cNMP_binding"/>
    <property type="match status" value="1"/>
</dbReference>
<reference evidence="2" key="1">
    <citation type="journal article" date="2022" name="bioRxiv">
        <title>Thiovibrio frasassiensisgen. nov., sp. nov., an autotrophic, elemental sulfur disproportionating bacterium isolated from sulfidic karst sediment, and proposal of Thiovibrionaceae fam. nov.</title>
        <authorList>
            <person name="Aronson H."/>
            <person name="Thomas C."/>
            <person name="Bhattacharyya M."/>
            <person name="Eckstein S."/>
            <person name="Jensen S."/>
            <person name="Barco R."/>
            <person name="Macalady J."/>
            <person name="Amend J."/>
        </authorList>
    </citation>
    <scope>NUCLEOTIDE SEQUENCE</scope>
    <source>
        <strain evidence="2">RS19-109</strain>
    </source>
</reference>
<dbReference type="SUPFAM" id="SSF51206">
    <property type="entry name" value="cAMP-binding domain-like"/>
    <property type="match status" value="1"/>
</dbReference>
<dbReference type="PANTHER" id="PTHR47823:SF9">
    <property type="entry name" value="CHROMOSOME UNDETERMINED SCAFFOLD_10, WHOLE GENOME SHOTGUN SEQUENCE"/>
    <property type="match status" value="1"/>
</dbReference>
<dbReference type="InterPro" id="IPR018490">
    <property type="entry name" value="cNMP-bd_dom_sf"/>
</dbReference>
<dbReference type="AlphaFoldDB" id="A0A9X4MHW2"/>
<dbReference type="InterPro" id="IPR000595">
    <property type="entry name" value="cNMP-bd_dom"/>
</dbReference>